<gene>
    <name evidence="1" type="ORF">GCM10011509_21940</name>
</gene>
<dbReference type="InterPro" id="IPR052209">
    <property type="entry name" value="CbiZ"/>
</dbReference>
<dbReference type="PANTHER" id="PTHR35336:SF5">
    <property type="entry name" value="ADENOSYLCOBINAMIDE AMIDOHYDROLASE"/>
    <property type="match status" value="1"/>
</dbReference>
<keyword evidence="2" id="KW-1185">Reference proteome</keyword>
<dbReference type="Pfam" id="PF01955">
    <property type="entry name" value="CbiZ"/>
    <property type="match status" value="1"/>
</dbReference>
<dbReference type="Proteomes" id="UP000662111">
    <property type="component" value="Unassembled WGS sequence"/>
</dbReference>
<organism evidence="1 2">
    <name type="scientific">Ornithinimicrobium pekingense</name>
    <dbReference type="NCBI Taxonomy" id="384677"/>
    <lineage>
        <taxon>Bacteria</taxon>
        <taxon>Bacillati</taxon>
        <taxon>Actinomycetota</taxon>
        <taxon>Actinomycetes</taxon>
        <taxon>Micrococcales</taxon>
        <taxon>Ornithinimicrobiaceae</taxon>
        <taxon>Ornithinimicrobium</taxon>
    </lineage>
</organism>
<sequence>MVTAAPDAPLPELARHDQVLTWALPAGWRALSSAAVGGGLVEPRWVLNATVDGRFARTDLDAWAAETARAVGLDGPGCALLTAADVRQVEHAHRGGVSAWATVGVTRPTWPHDPRAVLSCHGGRRDDRRVTTAVHEHVPAPPGTVNIVVALPVPLSGSALVQALATATEAKAQVLVRAGVPGTGTASDAVVVLCPGPATASDASTGTQDGTMDPAAVPFAGVRSLWGRRVAHAVHDAVRAGLLTHPWTGTDADGSAGPVW</sequence>
<evidence type="ECO:0000313" key="1">
    <source>
        <dbReference type="EMBL" id="GGK72977.1"/>
    </source>
</evidence>
<dbReference type="EMBL" id="BMLB01000004">
    <property type="protein sequence ID" value="GGK72977.1"/>
    <property type="molecule type" value="Genomic_DNA"/>
</dbReference>
<dbReference type="RefSeq" id="WP_022920154.1">
    <property type="nucleotide sequence ID" value="NZ_BMLB01000004.1"/>
</dbReference>
<dbReference type="PANTHER" id="PTHR35336">
    <property type="entry name" value="ADENOSYLCOBINAMIDE AMIDOHYDROLASE"/>
    <property type="match status" value="1"/>
</dbReference>
<comment type="caution">
    <text evidence="1">The sequence shown here is derived from an EMBL/GenBank/DDBJ whole genome shotgun (WGS) entry which is preliminary data.</text>
</comment>
<name>A0ABQ2F8Y7_9MICO</name>
<protein>
    <submittedName>
        <fullName evidence="1">Adenosylcobinamide amidohydrolase</fullName>
    </submittedName>
</protein>
<dbReference type="InterPro" id="IPR002808">
    <property type="entry name" value="AdoCbi_amidolase"/>
</dbReference>
<proteinExistence type="predicted"/>
<accession>A0ABQ2F8Y7</accession>
<reference evidence="2" key="1">
    <citation type="journal article" date="2019" name="Int. J. Syst. Evol. Microbiol.">
        <title>The Global Catalogue of Microorganisms (GCM) 10K type strain sequencing project: providing services to taxonomists for standard genome sequencing and annotation.</title>
        <authorList>
            <consortium name="The Broad Institute Genomics Platform"/>
            <consortium name="The Broad Institute Genome Sequencing Center for Infectious Disease"/>
            <person name="Wu L."/>
            <person name="Ma J."/>
        </authorList>
    </citation>
    <scope>NUCLEOTIDE SEQUENCE [LARGE SCALE GENOMIC DNA]</scope>
    <source>
        <strain evidence="2">CGMCC 1.5362</strain>
    </source>
</reference>
<evidence type="ECO:0000313" key="2">
    <source>
        <dbReference type="Proteomes" id="UP000662111"/>
    </source>
</evidence>